<evidence type="ECO:0000256" key="3">
    <source>
        <dbReference type="ARBA" id="ARBA00023157"/>
    </source>
</evidence>
<evidence type="ECO:0000313" key="5">
    <source>
        <dbReference type="EMBL" id="SDE15981.1"/>
    </source>
</evidence>
<dbReference type="GO" id="GO:0030313">
    <property type="term" value="C:cell envelope"/>
    <property type="evidence" value="ECO:0007669"/>
    <property type="project" value="UniProtKB-SubCell"/>
</dbReference>
<dbReference type="InterPro" id="IPR036249">
    <property type="entry name" value="Thioredoxin-like_sf"/>
</dbReference>
<dbReference type="EMBL" id="FNAI01000004">
    <property type="protein sequence ID" value="SDE15981.1"/>
    <property type="molecule type" value="Genomic_DNA"/>
</dbReference>
<evidence type="ECO:0000256" key="1">
    <source>
        <dbReference type="ARBA" id="ARBA00004196"/>
    </source>
</evidence>
<dbReference type="PANTHER" id="PTHR42852">
    <property type="entry name" value="THIOL:DISULFIDE INTERCHANGE PROTEIN DSBE"/>
    <property type="match status" value="1"/>
</dbReference>
<accession>A0A1G7AME6</accession>
<keyword evidence="6" id="KW-1185">Reference proteome</keyword>
<gene>
    <name evidence="5" type="ORF">SAMN05216464_104174</name>
</gene>
<protein>
    <submittedName>
        <fullName evidence="5">AhpC/TSA family protein</fullName>
    </submittedName>
</protein>
<comment type="subcellular location">
    <subcellularLocation>
        <location evidence="1">Cell envelope</location>
    </subcellularLocation>
</comment>
<proteinExistence type="predicted"/>
<dbReference type="Proteomes" id="UP000199072">
    <property type="component" value="Unassembled WGS sequence"/>
</dbReference>
<keyword evidence="4" id="KW-0676">Redox-active center</keyword>
<name>A0A1G7AME6_9SPHI</name>
<evidence type="ECO:0000256" key="4">
    <source>
        <dbReference type="ARBA" id="ARBA00023284"/>
    </source>
</evidence>
<dbReference type="STRING" id="1391627.SAMN05216464_104174"/>
<dbReference type="RefSeq" id="WP_091149224.1">
    <property type="nucleotide sequence ID" value="NZ_FNAI01000004.1"/>
</dbReference>
<evidence type="ECO:0000256" key="2">
    <source>
        <dbReference type="ARBA" id="ARBA00022748"/>
    </source>
</evidence>
<keyword evidence="2" id="KW-0201">Cytochrome c-type biogenesis</keyword>
<dbReference type="Gene3D" id="3.40.30.10">
    <property type="entry name" value="Glutaredoxin"/>
    <property type="match status" value="1"/>
</dbReference>
<dbReference type="AlphaFoldDB" id="A0A1G7AME6"/>
<dbReference type="GO" id="GO:0017004">
    <property type="term" value="P:cytochrome complex assembly"/>
    <property type="evidence" value="ECO:0007669"/>
    <property type="project" value="UniProtKB-KW"/>
</dbReference>
<dbReference type="SUPFAM" id="SSF52833">
    <property type="entry name" value="Thioredoxin-like"/>
    <property type="match status" value="1"/>
</dbReference>
<dbReference type="InterPro" id="IPR050553">
    <property type="entry name" value="Thioredoxin_ResA/DsbE_sf"/>
</dbReference>
<reference evidence="5 6" key="1">
    <citation type="submission" date="2016-10" db="EMBL/GenBank/DDBJ databases">
        <authorList>
            <person name="de Groot N.N."/>
        </authorList>
    </citation>
    <scope>NUCLEOTIDE SEQUENCE [LARGE SCALE GENOMIC DNA]</scope>
    <source>
        <strain evidence="5 6">47C3B</strain>
    </source>
</reference>
<evidence type="ECO:0000313" key="6">
    <source>
        <dbReference type="Proteomes" id="UP000199072"/>
    </source>
</evidence>
<organism evidence="5 6">
    <name type="scientific">Mucilaginibacter pineti</name>
    <dbReference type="NCBI Taxonomy" id="1391627"/>
    <lineage>
        <taxon>Bacteria</taxon>
        <taxon>Pseudomonadati</taxon>
        <taxon>Bacteroidota</taxon>
        <taxon>Sphingobacteriia</taxon>
        <taxon>Sphingobacteriales</taxon>
        <taxon>Sphingobacteriaceae</taxon>
        <taxon>Mucilaginibacter</taxon>
    </lineage>
</organism>
<keyword evidence="3" id="KW-1015">Disulfide bond</keyword>
<dbReference type="OrthoDB" id="789332at2"/>
<sequence length="379" mass="42106">MRTFTIVLMALCFAGCTKYPKVEFDGTANGVKTGVFIVKDLQGHAVYGGPIQDGKFHVAPIGLETPGYYNMDIIDDATKAEGHPPFEVYLEDGKYTITANADKISSYPGIVSTSNIQNELSGFYTLADKLNGDITKQANALNAKIKNKSTDRLSQEQLVNLLNQVSDLDAKKTKIMPQVLSAFIEKYPQNVTGAHILLKQQYEADPVMYYNFYKKFPAATQNSEEGKEIGEKLSRLVKLVPGAGAPVLAGKLLDGSAFNPAAMHKKIFLVDFWRSANEMTRRNHVQIADMVKDFGAQGFGVVSVSMDTKPDWWKSAVKEDGMTWPQLSDLKGDDSPNTLNWSVTSLPRYDLVDGNWHIIERDIAFLSVYVTVQDYLKKH</sequence>
<dbReference type="PANTHER" id="PTHR42852:SF6">
    <property type="entry name" value="THIOL:DISULFIDE INTERCHANGE PROTEIN DSBE"/>
    <property type="match status" value="1"/>
</dbReference>